<feature type="region of interest" description="Disordered" evidence="1">
    <location>
        <begin position="547"/>
        <end position="567"/>
    </location>
</feature>
<dbReference type="PANTHER" id="PTHR21310">
    <property type="entry name" value="AMINOGLYCOSIDE PHOSPHOTRANSFERASE-RELATED-RELATED"/>
    <property type="match status" value="1"/>
</dbReference>
<sequence>MKITPTPLSLTLALRALEEDIYPHLPTTSLAAQSGYKGIVALVCDLLARCTPTSGGTLPLLEALLKSGATLERDMTAALNPSRASTSNIDMETASDDDSTGQRSFQQVARRYEELTKRLDELAQQLVAAPTEETPLLLRRAAEWEATYYRERGDQSDPTKTSYYEHADLEPTQAALDGIQDNLSGTGKPEPSAADVQSFLQASRSDPSITVTRLRRLAGGHGKQTYVCEISSSGPTGNETTELVIRKEDRSPIICRSTFRVAEEFALLKDLSTNTDFPCPRPFDLAYPAPEGIDAPFYTMSRMKGAIGSMYLGSQSSEIDENMARQLATLLAKLHTYPLDKFSSYFQATGQEVEQVKRMSVADCYRQSLKAWTDYVKEVEHLPSPFMTWLLDWLHHHVPDDPRSVTLTHGDFSIHNLLQVDGKITGVLDWECAEFLFPEQDLAYLQQLISKSYPWDRFLQHYHAAGGPTVHEEYFPFAQAYGSLRPIIAFNRATRNIMAGDSRDFRFLMVEYGYQGPFMKLGLEYSSQHPSHTAIAKAAASIDTLESLAEEEPPRPVPPRAAVRPSVGHGLQDHAFDVRGDEANIRQPNGPTPNWQDSVVLVWWDAKQRIGGFHRLGHEPNRPGGGEAIIWTNLMTPAGMFKRVQSNQLQEADTPPDGSHGSGDDTCTVRYANGEHVWNICEAAEGITARIVHRDSGPNVDCFPKRGSMDKNFATAHFDVPGRVTGELKMAGQTYDIDGLSFRDHAWGNRDWGDSAYGHRWLVGTAGEQFSFIAVSWHATAGDRVANFGWVVRDGAVTLARETDILVLMEVDSCTNRGGRLKMVLTTGEELDIEIEAVAPKASVCWHLGMACVDRICTFKCKQNGIEGFANVESTSNIQLGTRRPGTLVGGIIENGFTPA</sequence>
<dbReference type="InterPro" id="IPR055492">
    <property type="entry name" value="DUF7064"/>
</dbReference>
<dbReference type="Gene3D" id="3.90.1200.10">
    <property type="match status" value="1"/>
</dbReference>
<feature type="region of interest" description="Disordered" evidence="1">
    <location>
        <begin position="80"/>
        <end position="103"/>
    </location>
</feature>
<dbReference type="EMBL" id="NKCI01000640">
    <property type="protein sequence ID" value="RSL39367.1"/>
    <property type="molecule type" value="Genomic_DNA"/>
</dbReference>
<protein>
    <submittedName>
        <fullName evidence="5">Uncharacterized protein</fullName>
    </submittedName>
</protein>
<dbReference type="Pfam" id="PF23212">
    <property type="entry name" value="DUF7064"/>
    <property type="match status" value="1"/>
</dbReference>
<feature type="domain" description="DUF7065" evidence="4">
    <location>
        <begin position="569"/>
        <end position="750"/>
    </location>
</feature>
<evidence type="ECO:0000259" key="4">
    <source>
        <dbReference type="Pfam" id="PF23213"/>
    </source>
</evidence>
<evidence type="ECO:0000313" key="6">
    <source>
        <dbReference type="Proteomes" id="UP000288168"/>
    </source>
</evidence>
<dbReference type="SUPFAM" id="SSF159245">
    <property type="entry name" value="AttH-like"/>
    <property type="match status" value="1"/>
</dbReference>
<dbReference type="Pfam" id="PF23213">
    <property type="entry name" value="DUF7065"/>
    <property type="match status" value="1"/>
</dbReference>
<dbReference type="SUPFAM" id="SSF56112">
    <property type="entry name" value="Protein kinase-like (PK-like)"/>
    <property type="match status" value="1"/>
</dbReference>
<evidence type="ECO:0000259" key="3">
    <source>
        <dbReference type="Pfam" id="PF23212"/>
    </source>
</evidence>
<dbReference type="InterPro" id="IPR041726">
    <property type="entry name" value="ACAD10_11_N"/>
</dbReference>
<accession>A0A428NEZ3</accession>
<dbReference type="InterPro" id="IPR055493">
    <property type="entry name" value="DUF7065"/>
</dbReference>
<feature type="domain" description="Aminoglycoside phosphotransferase" evidence="2">
    <location>
        <begin position="215"/>
        <end position="469"/>
    </location>
</feature>
<evidence type="ECO:0000313" key="5">
    <source>
        <dbReference type="EMBL" id="RSL39367.1"/>
    </source>
</evidence>
<organism evidence="5 6">
    <name type="scientific">Fusarium duplospermum</name>
    <dbReference type="NCBI Taxonomy" id="1325734"/>
    <lineage>
        <taxon>Eukaryota</taxon>
        <taxon>Fungi</taxon>
        <taxon>Dikarya</taxon>
        <taxon>Ascomycota</taxon>
        <taxon>Pezizomycotina</taxon>
        <taxon>Sordariomycetes</taxon>
        <taxon>Hypocreomycetidae</taxon>
        <taxon>Hypocreales</taxon>
        <taxon>Nectriaceae</taxon>
        <taxon>Fusarium</taxon>
        <taxon>Fusarium solani species complex</taxon>
    </lineage>
</organism>
<comment type="caution">
    <text evidence="5">The sequence shown here is derived from an EMBL/GenBank/DDBJ whole genome shotgun (WGS) entry which is preliminary data.</text>
</comment>
<proteinExistence type="predicted"/>
<dbReference type="InterPro" id="IPR002575">
    <property type="entry name" value="Aminoglycoside_PTrfase"/>
</dbReference>
<dbReference type="STRING" id="1325734.A0A428NEZ3"/>
<dbReference type="Proteomes" id="UP000288168">
    <property type="component" value="Unassembled WGS sequence"/>
</dbReference>
<dbReference type="InterPro" id="IPR011009">
    <property type="entry name" value="Kinase-like_dom_sf"/>
</dbReference>
<dbReference type="AlphaFoldDB" id="A0A428NEZ3"/>
<dbReference type="Gene3D" id="3.30.200.20">
    <property type="entry name" value="Phosphorylase Kinase, domain 1"/>
    <property type="match status" value="1"/>
</dbReference>
<feature type="domain" description="DUF7064" evidence="3">
    <location>
        <begin position="752"/>
        <end position="878"/>
    </location>
</feature>
<dbReference type="Pfam" id="PF01636">
    <property type="entry name" value="APH"/>
    <property type="match status" value="1"/>
</dbReference>
<keyword evidence="6" id="KW-1185">Reference proteome</keyword>
<dbReference type="CDD" id="cd05154">
    <property type="entry name" value="ACAD10_11_N-like"/>
    <property type="match status" value="1"/>
</dbReference>
<dbReference type="OrthoDB" id="10003767at2759"/>
<evidence type="ECO:0000256" key="1">
    <source>
        <dbReference type="SAM" id="MobiDB-lite"/>
    </source>
</evidence>
<name>A0A428NEZ3_9HYPO</name>
<reference evidence="5 6" key="1">
    <citation type="submission" date="2017-06" db="EMBL/GenBank/DDBJ databases">
        <title>Comparative genomic analysis of Ambrosia Fusariam Clade fungi.</title>
        <authorList>
            <person name="Stajich J.E."/>
            <person name="Carrillo J."/>
            <person name="Kijimoto T."/>
            <person name="Eskalen A."/>
            <person name="O'Donnell K."/>
            <person name="Kasson M."/>
        </authorList>
    </citation>
    <scope>NUCLEOTIDE SEQUENCE [LARGE SCALE GENOMIC DNA]</scope>
    <source>
        <strain evidence="5 6">NRRL62584</strain>
    </source>
</reference>
<evidence type="ECO:0000259" key="2">
    <source>
        <dbReference type="Pfam" id="PF01636"/>
    </source>
</evidence>
<dbReference type="InterPro" id="IPR051678">
    <property type="entry name" value="AGP_Transferase"/>
</dbReference>
<gene>
    <name evidence="5" type="ORF">CEP54_016337</name>
</gene>